<organism evidence="2 3">
    <name type="scientific">Aspergillus sclerotiicarbonarius (strain CBS 121057 / IBT 28362)</name>
    <dbReference type="NCBI Taxonomy" id="1448318"/>
    <lineage>
        <taxon>Eukaryota</taxon>
        <taxon>Fungi</taxon>
        <taxon>Dikarya</taxon>
        <taxon>Ascomycota</taxon>
        <taxon>Pezizomycotina</taxon>
        <taxon>Eurotiomycetes</taxon>
        <taxon>Eurotiomycetidae</taxon>
        <taxon>Eurotiales</taxon>
        <taxon>Aspergillaceae</taxon>
        <taxon>Aspergillus</taxon>
        <taxon>Aspergillus subgen. Circumdati</taxon>
    </lineage>
</organism>
<dbReference type="AlphaFoldDB" id="A0A319EEX5"/>
<keyword evidence="3" id="KW-1185">Reference proteome</keyword>
<reference evidence="2 3" key="1">
    <citation type="submission" date="2018-02" db="EMBL/GenBank/DDBJ databases">
        <title>The genomes of Aspergillus section Nigri reveals drivers in fungal speciation.</title>
        <authorList>
            <consortium name="DOE Joint Genome Institute"/>
            <person name="Vesth T.C."/>
            <person name="Nybo J."/>
            <person name="Theobald S."/>
            <person name="Brandl J."/>
            <person name="Frisvad J.C."/>
            <person name="Nielsen K.F."/>
            <person name="Lyhne E.K."/>
            <person name="Kogle M.E."/>
            <person name="Kuo A."/>
            <person name="Riley R."/>
            <person name="Clum A."/>
            <person name="Nolan M."/>
            <person name="Lipzen A."/>
            <person name="Salamov A."/>
            <person name="Henrissat B."/>
            <person name="Wiebenga A."/>
            <person name="De vries R.P."/>
            <person name="Grigoriev I.V."/>
            <person name="Mortensen U.H."/>
            <person name="Andersen M.R."/>
            <person name="Baker S.E."/>
        </authorList>
    </citation>
    <scope>NUCLEOTIDE SEQUENCE [LARGE SCALE GENOMIC DNA]</scope>
    <source>
        <strain evidence="2 3">CBS 121057</strain>
    </source>
</reference>
<dbReference type="OrthoDB" id="10553531at2759"/>
<evidence type="ECO:0000313" key="3">
    <source>
        <dbReference type="Proteomes" id="UP000248423"/>
    </source>
</evidence>
<sequence>MLNFHSICPLWCLPAKGSAWRKPARTFFCLGFFFALSLFPSFFSSFLFHPLPTHPPLRLFHLHFISLITLLRLQPILCQALTSACWFPSRFVHALATLKNHPLVSLSTCQRKPLKTESVENLSMYSSCVRDLDHHLPLKLQSFRFTSKPCSIHSKSCG</sequence>
<accession>A0A319EEX5</accession>
<protein>
    <submittedName>
        <fullName evidence="2">Uncharacterized protein</fullName>
    </submittedName>
</protein>
<evidence type="ECO:0000313" key="2">
    <source>
        <dbReference type="EMBL" id="PYI05058.1"/>
    </source>
</evidence>
<name>A0A319EEX5_ASPSB</name>
<keyword evidence="1" id="KW-0472">Membrane</keyword>
<keyword evidence="1" id="KW-0812">Transmembrane</keyword>
<gene>
    <name evidence="2" type="ORF">BO78DRAFT_153290</name>
</gene>
<proteinExistence type="predicted"/>
<dbReference type="Proteomes" id="UP000248423">
    <property type="component" value="Unassembled WGS sequence"/>
</dbReference>
<keyword evidence="1" id="KW-1133">Transmembrane helix</keyword>
<dbReference type="VEuPathDB" id="FungiDB:BO78DRAFT_153290"/>
<evidence type="ECO:0000256" key="1">
    <source>
        <dbReference type="SAM" id="Phobius"/>
    </source>
</evidence>
<feature type="transmembrane region" description="Helical" evidence="1">
    <location>
        <begin position="26"/>
        <end position="48"/>
    </location>
</feature>
<dbReference type="EMBL" id="KZ826361">
    <property type="protein sequence ID" value="PYI05058.1"/>
    <property type="molecule type" value="Genomic_DNA"/>
</dbReference>